<evidence type="ECO:0000313" key="2">
    <source>
        <dbReference type="Proteomes" id="UP001214854"/>
    </source>
</evidence>
<name>A0ABT5HT62_9CAUL</name>
<dbReference type="EMBL" id="JAQQKX010000005">
    <property type="protein sequence ID" value="MDC7683261.1"/>
    <property type="molecule type" value="Genomic_DNA"/>
</dbReference>
<dbReference type="PIRSF" id="PIRSF028744">
    <property type="entry name" value="Addict_mod_HI1419"/>
    <property type="match status" value="1"/>
</dbReference>
<dbReference type="RefSeq" id="WP_272747735.1">
    <property type="nucleotide sequence ID" value="NZ_JAQQKX010000005.1"/>
</dbReference>
<proteinExistence type="predicted"/>
<accession>A0ABT5HT62</accession>
<dbReference type="PANTHER" id="PTHR41791:SF1">
    <property type="entry name" value="SSL7039 PROTEIN"/>
    <property type="match status" value="1"/>
</dbReference>
<protein>
    <submittedName>
        <fullName evidence="1">Type II toxin-antitoxin system RelE/ParE family toxin</fullName>
    </submittedName>
</protein>
<dbReference type="InterPro" id="IPR009241">
    <property type="entry name" value="HigB-like"/>
</dbReference>
<dbReference type="NCBIfam" id="TIGR02683">
    <property type="entry name" value="upstrm_HI1419"/>
    <property type="match status" value="1"/>
</dbReference>
<keyword evidence="2" id="KW-1185">Reference proteome</keyword>
<gene>
    <name evidence="1" type="ORF">PQU92_08230</name>
</gene>
<comment type="caution">
    <text evidence="1">The sequence shown here is derived from an EMBL/GenBank/DDBJ whole genome shotgun (WGS) entry which is preliminary data.</text>
</comment>
<dbReference type="SUPFAM" id="SSF143011">
    <property type="entry name" value="RelE-like"/>
    <property type="match status" value="1"/>
</dbReference>
<dbReference type="Proteomes" id="UP001214854">
    <property type="component" value="Unassembled WGS sequence"/>
</dbReference>
<sequence>MISIQQTDRFSKWLKELKDGAARVQILRRLKRLQADGNPGDYKSLGDGVSEMRIHSGPGYRLYFTRRGEEIVILLCGGDKGSQDADIRLAKDIAKDI</sequence>
<organism evidence="1 2">
    <name type="scientific">Asticcacaulis aquaticus</name>
    <dbReference type="NCBI Taxonomy" id="2984212"/>
    <lineage>
        <taxon>Bacteria</taxon>
        <taxon>Pseudomonadati</taxon>
        <taxon>Pseudomonadota</taxon>
        <taxon>Alphaproteobacteria</taxon>
        <taxon>Caulobacterales</taxon>
        <taxon>Caulobacteraceae</taxon>
        <taxon>Asticcacaulis</taxon>
    </lineage>
</organism>
<dbReference type="InterPro" id="IPR014056">
    <property type="entry name" value="TypeIITA-like_toxin_pred"/>
</dbReference>
<dbReference type="PANTHER" id="PTHR41791">
    <property type="entry name" value="SSL7039 PROTEIN"/>
    <property type="match status" value="1"/>
</dbReference>
<evidence type="ECO:0000313" key="1">
    <source>
        <dbReference type="EMBL" id="MDC7683261.1"/>
    </source>
</evidence>
<reference evidence="1 2" key="1">
    <citation type="submission" date="2023-01" db="EMBL/GenBank/DDBJ databases">
        <title>Novel species of the genus Asticcacaulis isolated from rivers.</title>
        <authorList>
            <person name="Lu H."/>
        </authorList>
    </citation>
    <scope>NUCLEOTIDE SEQUENCE [LARGE SCALE GENOMIC DNA]</scope>
    <source>
        <strain evidence="1 2">BYS171W</strain>
    </source>
</reference>
<dbReference type="InterPro" id="IPR035093">
    <property type="entry name" value="RelE/ParE_toxin_dom_sf"/>
</dbReference>
<dbReference type="Pfam" id="PF05973">
    <property type="entry name" value="Gp49"/>
    <property type="match status" value="1"/>
</dbReference>